<dbReference type="Pfam" id="PF00528">
    <property type="entry name" value="BPD_transp_1"/>
    <property type="match status" value="1"/>
</dbReference>
<dbReference type="Proteomes" id="UP001232493">
    <property type="component" value="Chromosome"/>
</dbReference>
<dbReference type="EMBL" id="CP069362">
    <property type="protein sequence ID" value="WGS64296.1"/>
    <property type="molecule type" value="Genomic_DNA"/>
</dbReference>
<organism evidence="9 10">
    <name type="scientific">Marinitoga aeolica</name>
    <dbReference type="NCBI Taxonomy" id="2809031"/>
    <lineage>
        <taxon>Bacteria</taxon>
        <taxon>Thermotogati</taxon>
        <taxon>Thermotogota</taxon>
        <taxon>Thermotogae</taxon>
        <taxon>Petrotogales</taxon>
        <taxon>Petrotogaceae</taxon>
        <taxon>Marinitoga</taxon>
    </lineage>
</organism>
<evidence type="ECO:0000256" key="1">
    <source>
        <dbReference type="ARBA" id="ARBA00004651"/>
    </source>
</evidence>
<keyword evidence="5 7" id="KW-1133">Transmembrane helix</keyword>
<protein>
    <submittedName>
        <fullName evidence="9">ABC transporter permease</fullName>
    </submittedName>
</protein>
<reference evidence="9 10" key="1">
    <citation type="submission" date="2021-02" db="EMBL/GenBank/DDBJ databases">
        <title>Characterization of Marinitoga sp. nov. str. BP5-C20A.</title>
        <authorList>
            <person name="Erauso G."/>
            <person name="Postec A."/>
        </authorList>
    </citation>
    <scope>NUCLEOTIDE SEQUENCE [LARGE SCALE GENOMIC DNA]</scope>
    <source>
        <strain evidence="9 10">BP5-C20A</strain>
    </source>
</reference>
<accession>A0ABY8PNS0</accession>
<evidence type="ECO:0000313" key="9">
    <source>
        <dbReference type="EMBL" id="WGS64296.1"/>
    </source>
</evidence>
<evidence type="ECO:0000256" key="3">
    <source>
        <dbReference type="ARBA" id="ARBA00022475"/>
    </source>
</evidence>
<keyword evidence="2 7" id="KW-0813">Transport</keyword>
<evidence type="ECO:0000313" key="10">
    <source>
        <dbReference type="Proteomes" id="UP001232493"/>
    </source>
</evidence>
<sequence length="258" mass="28894">MFKKLIITISLLFIIFISLPFITVFLNVDYHLLYKISKTAEFLNAVKTTFLAAFVATLIAIIFGIPFAYAVIRYKFPFKSVFEAIIDIPQTIPHTAAGIALLMTLGRSSFIGKGTSLLGISFVHTFWGVVAAMGFLSFSIFVNAVKEGVRKIDIRYEKVARSLGATPFKAFFFVTLPMIKHDIISGALLMWARGISEFGAVAILAYYPMTLSVLTYDKFQGYGLKQALAITALIFIMSMIIFVIIRIIQNIWKHTESR</sequence>
<gene>
    <name evidence="9" type="ORF">JRV97_07910</name>
</gene>
<proteinExistence type="inferred from homology"/>
<keyword evidence="10" id="KW-1185">Reference proteome</keyword>
<dbReference type="PROSITE" id="PS50928">
    <property type="entry name" value="ABC_TM1"/>
    <property type="match status" value="1"/>
</dbReference>
<feature type="transmembrane region" description="Helical" evidence="7">
    <location>
        <begin position="5"/>
        <end position="28"/>
    </location>
</feature>
<feature type="transmembrane region" description="Helical" evidence="7">
    <location>
        <begin position="188"/>
        <end position="207"/>
    </location>
</feature>
<comment type="similarity">
    <text evidence="7">Belongs to the binding-protein-dependent transport system permease family.</text>
</comment>
<dbReference type="Gene3D" id="1.10.3720.10">
    <property type="entry name" value="MetI-like"/>
    <property type="match status" value="1"/>
</dbReference>
<dbReference type="SUPFAM" id="SSF161098">
    <property type="entry name" value="MetI-like"/>
    <property type="match status" value="1"/>
</dbReference>
<comment type="subcellular location">
    <subcellularLocation>
        <location evidence="1 7">Cell membrane</location>
        <topology evidence="1 7">Multi-pass membrane protein</topology>
    </subcellularLocation>
</comment>
<dbReference type="PANTHER" id="PTHR30183">
    <property type="entry name" value="MOLYBDENUM TRANSPORT SYSTEM PERMEASE PROTEIN MODB"/>
    <property type="match status" value="1"/>
</dbReference>
<name>A0ABY8PNS0_9BACT</name>
<evidence type="ECO:0000259" key="8">
    <source>
        <dbReference type="PROSITE" id="PS50928"/>
    </source>
</evidence>
<evidence type="ECO:0000256" key="4">
    <source>
        <dbReference type="ARBA" id="ARBA00022692"/>
    </source>
</evidence>
<dbReference type="InterPro" id="IPR035906">
    <property type="entry name" value="MetI-like_sf"/>
</dbReference>
<evidence type="ECO:0000256" key="6">
    <source>
        <dbReference type="ARBA" id="ARBA00023136"/>
    </source>
</evidence>
<evidence type="ECO:0000256" key="7">
    <source>
        <dbReference type="RuleBase" id="RU363032"/>
    </source>
</evidence>
<evidence type="ECO:0000256" key="5">
    <source>
        <dbReference type="ARBA" id="ARBA00022989"/>
    </source>
</evidence>
<keyword evidence="3" id="KW-1003">Cell membrane</keyword>
<feature type="transmembrane region" description="Helical" evidence="7">
    <location>
        <begin position="227"/>
        <end position="248"/>
    </location>
</feature>
<dbReference type="InterPro" id="IPR000515">
    <property type="entry name" value="MetI-like"/>
</dbReference>
<feature type="transmembrane region" description="Helical" evidence="7">
    <location>
        <begin position="125"/>
        <end position="145"/>
    </location>
</feature>
<dbReference type="CDD" id="cd06261">
    <property type="entry name" value="TM_PBP2"/>
    <property type="match status" value="1"/>
</dbReference>
<keyword evidence="4 7" id="KW-0812">Transmembrane</keyword>
<keyword evidence="6 7" id="KW-0472">Membrane</keyword>
<feature type="transmembrane region" description="Helical" evidence="7">
    <location>
        <begin position="48"/>
        <end position="72"/>
    </location>
</feature>
<feature type="domain" description="ABC transmembrane type-1" evidence="8">
    <location>
        <begin position="46"/>
        <end position="245"/>
    </location>
</feature>
<evidence type="ECO:0000256" key="2">
    <source>
        <dbReference type="ARBA" id="ARBA00022448"/>
    </source>
</evidence>
<dbReference type="RefSeq" id="WP_280997840.1">
    <property type="nucleotide sequence ID" value="NZ_CP069362.1"/>
</dbReference>
<dbReference type="PANTHER" id="PTHR30183:SF3">
    <property type="entry name" value="MOLYBDENUM TRANSPORT SYSTEM PERMEASE PROTEIN MODB"/>
    <property type="match status" value="1"/>
</dbReference>